<proteinExistence type="predicted"/>
<feature type="region of interest" description="Disordered" evidence="1">
    <location>
        <begin position="17"/>
        <end position="65"/>
    </location>
</feature>
<sequence length="144" mass="15487">MADTTQHPEEYAMVQIELTSTSSGSSLSSKSTHDSEITTVSRDSSTLPLPAEVSGAAASPVGLTDDTDREAIYNIATPAHIVHRPPPQSATPSKDVPKFVELEPGLKFIPQSPTTIASWRYEGRATAPCEDDDPIVEPMEIEPR</sequence>
<evidence type="ECO:0000313" key="2">
    <source>
        <dbReference type="EMBL" id="EMD35561.1"/>
    </source>
</evidence>
<name>M2R9W3_CERS8</name>
<evidence type="ECO:0000313" key="3">
    <source>
        <dbReference type="Proteomes" id="UP000016930"/>
    </source>
</evidence>
<gene>
    <name evidence="2" type="ORF">CERSUDRAFT_96677</name>
</gene>
<feature type="compositionally biased region" description="Polar residues" evidence="1">
    <location>
        <begin position="37"/>
        <end position="47"/>
    </location>
</feature>
<accession>M2R9W3</accession>
<dbReference type="EMBL" id="KB445800">
    <property type="protein sequence ID" value="EMD35561.1"/>
    <property type="molecule type" value="Genomic_DNA"/>
</dbReference>
<dbReference type="Proteomes" id="UP000016930">
    <property type="component" value="Unassembled WGS sequence"/>
</dbReference>
<protein>
    <submittedName>
        <fullName evidence="2">Uncharacterized protein</fullName>
    </submittedName>
</protein>
<keyword evidence="3" id="KW-1185">Reference proteome</keyword>
<evidence type="ECO:0000256" key="1">
    <source>
        <dbReference type="SAM" id="MobiDB-lite"/>
    </source>
</evidence>
<organism evidence="2 3">
    <name type="scientific">Ceriporiopsis subvermispora (strain B)</name>
    <name type="common">White-rot fungus</name>
    <name type="synonym">Gelatoporia subvermispora</name>
    <dbReference type="NCBI Taxonomy" id="914234"/>
    <lineage>
        <taxon>Eukaryota</taxon>
        <taxon>Fungi</taxon>
        <taxon>Dikarya</taxon>
        <taxon>Basidiomycota</taxon>
        <taxon>Agaricomycotina</taxon>
        <taxon>Agaricomycetes</taxon>
        <taxon>Polyporales</taxon>
        <taxon>Gelatoporiaceae</taxon>
        <taxon>Gelatoporia</taxon>
    </lineage>
</organism>
<reference evidence="2 3" key="1">
    <citation type="journal article" date="2012" name="Proc. Natl. Acad. Sci. U.S.A.">
        <title>Comparative genomics of Ceriporiopsis subvermispora and Phanerochaete chrysosporium provide insight into selective ligninolysis.</title>
        <authorList>
            <person name="Fernandez-Fueyo E."/>
            <person name="Ruiz-Duenas F.J."/>
            <person name="Ferreira P."/>
            <person name="Floudas D."/>
            <person name="Hibbett D.S."/>
            <person name="Canessa P."/>
            <person name="Larrondo L.F."/>
            <person name="James T.Y."/>
            <person name="Seelenfreund D."/>
            <person name="Lobos S."/>
            <person name="Polanco R."/>
            <person name="Tello M."/>
            <person name="Honda Y."/>
            <person name="Watanabe T."/>
            <person name="Watanabe T."/>
            <person name="Ryu J.S."/>
            <person name="Kubicek C.P."/>
            <person name="Schmoll M."/>
            <person name="Gaskell J."/>
            <person name="Hammel K.E."/>
            <person name="St John F.J."/>
            <person name="Vanden Wymelenberg A."/>
            <person name="Sabat G."/>
            <person name="Splinter BonDurant S."/>
            <person name="Syed K."/>
            <person name="Yadav J.S."/>
            <person name="Doddapaneni H."/>
            <person name="Subramanian V."/>
            <person name="Lavin J.L."/>
            <person name="Oguiza J.A."/>
            <person name="Perez G."/>
            <person name="Pisabarro A.G."/>
            <person name="Ramirez L."/>
            <person name="Santoyo F."/>
            <person name="Master E."/>
            <person name="Coutinho P.M."/>
            <person name="Henrissat B."/>
            <person name="Lombard V."/>
            <person name="Magnuson J.K."/>
            <person name="Kuees U."/>
            <person name="Hori C."/>
            <person name="Igarashi K."/>
            <person name="Samejima M."/>
            <person name="Held B.W."/>
            <person name="Barry K.W."/>
            <person name="LaButti K.M."/>
            <person name="Lapidus A."/>
            <person name="Lindquist E.A."/>
            <person name="Lucas S.M."/>
            <person name="Riley R."/>
            <person name="Salamov A.A."/>
            <person name="Hoffmeister D."/>
            <person name="Schwenk D."/>
            <person name="Hadar Y."/>
            <person name="Yarden O."/>
            <person name="de Vries R.P."/>
            <person name="Wiebenga A."/>
            <person name="Stenlid J."/>
            <person name="Eastwood D."/>
            <person name="Grigoriev I.V."/>
            <person name="Berka R.M."/>
            <person name="Blanchette R.A."/>
            <person name="Kersten P."/>
            <person name="Martinez A.T."/>
            <person name="Vicuna R."/>
            <person name="Cullen D."/>
        </authorList>
    </citation>
    <scope>NUCLEOTIDE SEQUENCE [LARGE SCALE GENOMIC DNA]</scope>
    <source>
        <strain evidence="2 3">B</strain>
    </source>
</reference>
<dbReference type="HOGENOM" id="CLU_1796234_0_0_1"/>
<dbReference type="AlphaFoldDB" id="M2R9W3"/>
<feature type="compositionally biased region" description="Low complexity" evidence="1">
    <location>
        <begin position="19"/>
        <end position="30"/>
    </location>
</feature>
<feature type="region of interest" description="Disordered" evidence="1">
    <location>
        <begin position="124"/>
        <end position="144"/>
    </location>
</feature>